<dbReference type="STRING" id="332411.VI06_11795"/>
<feature type="transmembrane region" description="Helical" evidence="6">
    <location>
        <begin position="198"/>
        <end position="218"/>
    </location>
</feature>
<keyword evidence="4 6" id="KW-1133">Transmembrane helix</keyword>
<evidence type="ECO:0000256" key="3">
    <source>
        <dbReference type="ARBA" id="ARBA00022692"/>
    </source>
</evidence>
<feature type="transmembrane region" description="Helical" evidence="6">
    <location>
        <begin position="58"/>
        <end position="81"/>
    </location>
</feature>
<dbReference type="Proteomes" id="UP000198290">
    <property type="component" value="Chromosome"/>
</dbReference>
<organism evidence="7 8">
    <name type="scientific">Aquitalea magnusonii</name>
    <dbReference type="NCBI Taxonomy" id="332411"/>
    <lineage>
        <taxon>Bacteria</taxon>
        <taxon>Pseudomonadati</taxon>
        <taxon>Pseudomonadota</taxon>
        <taxon>Betaproteobacteria</taxon>
        <taxon>Neisseriales</taxon>
        <taxon>Chromobacteriaceae</taxon>
        <taxon>Aquitalea</taxon>
    </lineage>
</organism>
<dbReference type="GO" id="GO:0015171">
    <property type="term" value="F:amino acid transmembrane transporter activity"/>
    <property type="evidence" value="ECO:0007669"/>
    <property type="project" value="TreeGrafter"/>
</dbReference>
<dbReference type="Pfam" id="PF01810">
    <property type="entry name" value="LysE"/>
    <property type="match status" value="1"/>
</dbReference>
<accession>A0A3G9GDP3</accession>
<gene>
    <name evidence="7" type="ORF">DLM_1868</name>
</gene>
<dbReference type="PANTHER" id="PTHR30086">
    <property type="entry name" value="ARGININE EXPORTER PROTEIN ARGO"/>
    <property type="match status" value="1"/>
</dbReference>
<evidence type="ECO:0000256" key="4">
    <source>
        <dbReference type="ARBA" id="ARBA00022989"/>
    </source>
</evidence>
<dbReference type="GO" id="GO:0005886">
    <property type="term" value="C:plasma membrane"/>
    <property type="evidence" value="ECO:0007669"/>
    <property type="project" value="UniProtKB-SubCell"/>
</dbReference>
<reference evidence="8" key="1">
    <citation type="journal article" date="2017" name="Biotechnol. Biofuels">
        <title>Evaluation of environmental bacterial communities as a factor affecting the growth of duckweed Lemna minor.</title>
        <authorList>
            <person name="Ishizawa H."/>
            <person name="Kuroda M."/>
            <person name="Morikawa M."/>
            <person name="Ike M."/>
        </authorList>
    </citation>
    <scope>NUCLEOTIDE SEQUENCE [LARGE SCALE GENOMIC DNA]</scope>
    <source>
        <strain evidence="8">H3</strain>
    </source>
</reference>
<evidence type="ECO:0000256" key="6">
    <source>
        <dbReference type="SAM" id="Phobius"/>
    </source>
</evidence>
<dbReference type="KEGG" id="amah:DLM_1868"/>
<evidence type="ECO:0000256" key="2">
    <source>
        <dbReference type="ARBA" id="ARBA00022475"/>
    </source>
</evidence>
<dbReference type="AlphaFoldDB" id="A0A3G9GDP3"/>
<evidence type="ECO:0000313" key="7">
    <source>
        <dbReference type="EMBL" id="BBF85484.1"/>
    </source>
</evidence>
<dbReference type="EMBL" id="AP018823">
    <property type="protein sequence ID" value="BBF85484.1"/>
    <property type="molecule type" value="Genomic_DNA"/>
</dbReference>
<dbReference type="PANTHER" id="PTHR30086:SF20">
    <property type="entry name" value="ARGININE EXPORTER PROTEIN ARGO-RELATED"/>
    <property type="match status" value="1"/>
</dbReference>
<keyword evidence="5 6" id="KW-0472">Membrane</keyword>
<name>A0A3G9GDP3_9NEIS</name>
<proteinExistence type="predicted"/>
<keyword evidence="8" id="KW-1185">Reference proteome</keyword>
<sequence length="224" mass="24027">MACFATRQGGGLSGEKIMFNLNVYLAALGLSTSQIVGIGPQNAFIIRQGIGRSHILPIVLICIVADVLLISCGVLGMGRIIGAIPGFVQTVAWLGAAFLLWLGFKSFRAALHPGALQLDGSVERDRKKAIRTILLVTLLNPYVWLDTVILIGSVASVYGSHAAPSFILGSITASVCWFVGIGFFAGKLAPLFQQERSWRILDCAIGLIMLFTSSLLVWNYGFTP</sequence>
<feature type="transmembrane region" description="Helical" evidence="6">
    <location>
        <begin position="165"/>
        <end position="186"/>
    </location>
</feature>
<comment type="subcellular location">
    <subcellularLocation>
        <location evidence="1">Cell membrane</location>
        <topology evidence="1">Multi-pass membrane protein</topology>
    </subcellularLocation>
</comment>
<reference evidence="8" key="3">
    <citation type="journal article" date="2017" name="Plant Physiol. Biochem.">
        <title>Differential oxidative and antioxidative response of duckweed Lemna minor toward plant growth promoting/inhibiting bacteria.</title>
        <authorList>
            <person name="Ishizawa H."/>
            <person name="Kuroda M."/>
            <person name="Morikawa M."/>
            <person name="Ike M."/>
        </authorList>
    </citation>
    <scope>NUCLEOTIDE SEQUENCE [LARGE SCALE GENOMIC DNA]</scope>
    <source>
        <strain evidence="8">H3</strain>
    </source>
</reference>
<feature type="transmembrane region" description="Helical" evidence="6">
    <location>
        <begin position="87"/>
        <end position="104"/>
    </location>
</feature>
<evidence type="ECO:0000313" key="8">
    <source>
        <dbReference type="Proteomes" id="UP000198290"/>
    </source>
</evidence>
<protein>
    <submittedName>
        <fullName evidence="7">Transporter, LysE family</fullName>
    </submittedName>
</protein>
<evidence type="ECO:0000256" key="5">
    <source>
        <dbReference type="ARBA" id="ARBA00023136"/>
    </source>
</evidence>
<reference evidence="7 8" key="2">
    <citation type="journal article" date="2017" name="Genome Announc.">
        <title>Draft genome sequence of Aquitalea magnusonii strain H3, a plant growth-promoting bacterium of duckweed Lemna minor.</title>
        <authorList>
            <person name="Ishizawa H."/>
            <person name="Kuroda M."/>
            <person name="Ike M."/>
        </authorList>
    </citation>
    <scope>NUCLEOTIDE SEQUENCE [LARGE SCALE GENOMIC DNA]</scope>
    <source>
        <strain evidence="7 8">H3</strain>
    </source>
</reference>
<keyword evidence="2" id="KW-1003">Cell membrane</keyword>
<dbReference type="InterPro" id="IPR001123">
    <property type="entry name" value="LeuE-type"/>
</dbReference>
<feature type="transmembrane region" description="Helical" evidence="6">
    <location>
        <begin position="133"/>
        <end position="159"/>
    </location>
</feature>
<evidence type="ECO:0000256" key="1">
    <source>
        <dbReference type="ARBA" id="ARBA00004651"/>
    </source>
</evidence>
<keyword evidence="3 6" id="KW-0812">Transmembrane</keyword>